<evidence type="ECO:0000256" key="2">
    <source>
        <dbReference type="PIRSR" id="PIRSR001221-1"/>
    </source>
</evidence>
<keyword evidence="3" id="KW-0472">Membrane</keyword>
<dbReference type="InterPro" id="IPR036928">
    <property type="entry name" value="AS_sf"/>
</dbReference>
<protein>
    <submittedName>
        <fullName evidence="5">Putative amidase</fullName>
    </submittedName>
</protein>
<sequence>MSTEKRREPREKRNKSSQIMRDVLYSVVFNIFVIIHLLVDKVLDVFFKWFWGPERARCPPLQRKQTIVTYSVQQLAQMIRTKEISCFEVVSAYIDRLNEVNPILNAVVDGPFVEALDEAKTIDDRIRRGDISENEFAEKPFLGIPFTTKDSTAVKDKLHTLGLTARRTAKAKEDAECIRLMKEAGAIIIATTNVPEVNRWQETRNNLIGQTNNPYDSRRTVGGSSGGEGALIAACGSAFGIGTDIGGSIRMPAFYCGIYGHKPTSGVVNMRGCTFRTGRETSTMVVAGPMTRYASDMRPIMKTLVGPKGSAALKLDEKTDLKKLRYFYVSSSGDIKCSPVHSQLQRVMTRMVNYFSDLVQPACVEKVTLTGAEHTSKMWRYWMTQEPASFNNMLGNGKELNPFVELAKKLTGNCEFTLASVYSLIDSILPPENADKIKEITRQCDQELTELLGDDGVLFYHSTTHSAPYHYSAFVNVYNFGYWCLFNVLHMPATQVPLGLDPDGLPLGIQVVAGRNRDRHCLAVAEEIERVFNGRIPPFIID</sequence>
<feature type="domain" description="Amidase" evidence="4">
    <location>
        <begin position="88"/>
        <end position="522"/>
    </location>
</feature>
<feature type="active site" description="Charge relay system" evidence="2">
    <location>
        <position position="149"/>
    </location>
</feature>
<evidence type="ECO:0000256" key="1">
    <source>
        <dbReference type="ARBA" id="ARBA00009199"/>
    </source>
</evidence>
<dbReference type="InterPro" id="IPR052739">
    <property type="entry name" value="FAAH2"/>
</dbReference>
<reference evidence="5" key="1">
    <citation type="submission" date="2017-01" db="EMBL/GenBank/DDBJ databases">
        <title>A deep insight into the sialotranscriptome of adult male and female Cluex tarsalis mosquitoes.</title>
        <authorList>
            <person name="Ribeiro J.M."/>
            <person name="Moreira F."/>
            <person name="Bernard K.A."/>
            <person name="Calvo E."/>
        </authorList>
    </citation>
    <scope>NUCLEOTIDE SEQUENCE</scope>
    <source>
        <strain evidence="5">Kern County</strain>
        <tissue evidence="5">Salivary glands</tissue>
    </source>
</reference>
<dbReference type="SUPFAM" id="SSF75304">
    <property type="entry name" value="Amidase signature (AS) enzymes"/>
    <property type="match status" value="1"/>
</dbReference>
<name>A0A1Q3G412_CULTA</name>
<dbReference type="PIRSF" id="PIRSF001221">
    <property type="entry name" value="Amidase_fungi"/>
    <property type="match status" value="1"/>
</dbReference>
<organism evidence="5">
    <name type="scientific">Culex tarsalis</name>
    <name type="common">Encephalitis mosquito</name>
    <dbReference type="NCBI Taxonomy" id="7177"/>
    <lineage>
        <taxon>Eukaryota</taxon>
        <taxon>Metazoa</taxon>
        <taxon>Ecdysozoa</taxon>
        <taxon>Arthropoda</taxon>
        <taxon>Hexapoda</taxon>
        <taxon>Insecta</taxon>
        <taxon>Pterygota</taxon>
        <taxon>Neoptera</taxon>
        <taxon>Endopterygota</taxon>
        <taxon>Diptera</taxon>
        <taxon>Nematocera</taxon>
        <taxon>Culicoidea</taxon>
        <taxon>Culicidae</taxon>
        <taxon>Culicinae</taxon>
        <taxon>Culicini</taxon>
        <taxon>Culex</taxon>
        <taxon>Culex</taxon>
    </lineage>
</organism>
<feature type="transmembrane region" description="Helical" evidence="3">
    <location>
        <begin position="21"/>
        <end position="39"/>
    </location>
</feature>
<dbReference type="InterPro" id="IPR020556">
    <property type="entry name" value="Amidase_CS"/>
</dbReference>
<feature type="active site" description="Charge relay system" evidence="2">
    <location>
        <position position="224"/>
    </location>
</feature>
<accession>A0A1Q3G412</accession>
<feature type="active site" description="Acyl-ester intermediate" evidence="2">
    <location>
        <position position="248"/>
    </location>
</feature>
<comment type="similarity">
    <text evidence="1">Belongs to the amidase family.</text>
</comment>
<dbReference type="EMBL" id="GFDL01000502">
    <property type="protein sequence ID" value="JAV34543.1"/>
    <property type="molecule type" value="Transcribed_RNA"/>
</dbReference>
<evidence type="ECO:0000256" key="3">
    <source>
        <dbReference type="SAM" id="Phobius"/>
    </source>
</evidence>
<keyword evidence="3" id="KW-1133">Transmembrane helix</keyword>
<dbReference type="PROSITE" id="PS00571">
    <property type="entry name" value="AMIDASES"/>
    <property type="match status" value="1"/>
</dbReference>
<dbReference type="InterPro" id="IPR023631">
    <property type="entry name" value="Amidase_dom"/>
</dbReference>
<dbReference type="GO" id="GO:0012505">
    <property type="term" value="C:endomembrane system"/>
    <property type="evidence" value="ECO:0007669"/>
    <property type="project" value="TreeGrafter"/>
</dbReference>
<evidence type="ECO:0000313" key="5">
    <source>
        <dbReference type="EMBL" id="JAV34543.1"/>
    </source>
</evidence>
<evidence type="ECO:0000259" key="4">
    <source>
        <dbReference type="Pfam" id="PF01425"/>
    </source>
</evidence>
<dbReference type="AlphaFoldDB" id="A0A1Q3G412"/>
<keyword evidence="3" id="KW-0812">Transmembrane</keyword>
<dbReference type="PANTHER" id="PTHR43372:SF1">
    <property type="entry name" value="LD38433P"/>
    <property type="match status" value="1"/>
</dbReference>
<dbReference type="Pfam" id="PF01425">
    <property type="entry name" value="Amidase"/>
    <property type="match status" value="1"/>
</dbReference>
<dbReference type="Gene3D" id="3.90.1300.10">
    <property type="entry name" value="Amidase signature (AS) domain"/>
    <property type="match status" value="1"/>
</dbReference>
<proteinExistence type="inferred from homology"/>
<dbReference type="PANTHER" id="PTHR43372">
    <property type="entry name" value="FATTY-ACID AMIDE HYDROLASE"/>
    <property type="match status" value="1"/>
</dbReference>